<proteinExistence type="predicted"/>
<organism evidence="3 4">
    <name type="scientific">Araneus ventricosus</name>
    <name type="common">Orbweaver spider</name>
    <name type="synonym">Epeira ventricosa</name>
    <dbReference type="NCBI Taxonomy" id="182803"/>
    <lineage>
        <taxon>Eukaryota</taxon>
        <taxon>Metazoa</taxon>
        <taxon>Ecdysozoa</taxon>
        <taxon>Arthropoda</taxon>
        <taxon>Chelicerata</taxon>
        <taxon>Arachnida</taxon>
        <taxon>Araneae</taxon>
        <taxon>Araneomorphae</taxon>
        <taxon>Entelegynae</taxon>
        <taxon>Araneoidea</taxon>
        <taxon>Araneidae</taxon>
        <taxon>Araneus</taxon>
    </lineage>
</organism>
<dbReference type="EMBL" id="BGPR01065084">
    <property type="protein sequence ID" value="GBO39929.1"/>
    <property type="molecule type" value="Genomic_DNA"/>
</dbReference>
<evidence type="ECO:0000313" key="3">
    <source>
        <dbReference type="EMBL" id="GBO39929.1"/>
    </source>
</evidence>
<comment type="caution">
    <text evidence="3">The sequence shown here is derived from an EMBL/GenBank/DDBJ whole genome shotgun (WGS) entry which is preliminary data.</text>
</comment>
<feature type="compositionally biased region" description="Basic and acidic residues" evidence="1">
    <location>
        <begin position="8"/>
        <end position="22"/>
    </location>
</feature>
<evidence type="ECO:0000313" key="2">
    <source>
        <dbReference type="EMBL" id="GBO39927.1"/>
    </source>
</evidence>
<protein>
    <submittedName>
        <fullName evidence="3">Uncharacterized protein</fullName>
    </submittedName>
</protein>
<evidence type="ECO:0000313" key="4">
    <source>
        <dbReference type="Proteomes" id="UP000499080"/>
    </source>
</evidence>
<gene>
    <name evidence="2" type="ORF">AVEN_141663_1</name>
    <name evidence="3" type="ORF">AVEN_188345_1</name>
</gene>
<feature type="non-terminal residue" evidence="3">
    <location>
        <position position="28"/>
    </location>
</feature>
<evidence type="ECO:0000256" key="1">
    <source>
        <dbReference type="SAM" id="MobiDB-lite"/>
    </source>
</evidence>
<dbReference type="EMBL" id="BGPR01065081">
    <property type="protein sequence ID" value="GBO39927.1"/>
    <property type="molecule type" value="Genomic_DNA"/>
</dbReference>
<dbReference type="Proteomes" id="UP000499080">
    <property type="component" value="Unassembled WGS sequence"/>
</dbReference>
<name>A0A4Y2WRU6_ARAVE</name>
<dbReference type="AlphaFoldDB" id="A0A4Y2WRU6"/>
<feature type="region of interest" description="Disordered" evidence="1">
    <location>
        <begin position="1"/>
        <end position="28"/>
    </location>
</feature>
<sequence length="28" mass="3191">MLDSTYSRLDRHSPTVELEAGRAGDVWE</sequence>
<accession>A0A4Y2WRU6</accession>
<reference evidence="3 4" key="1">
    <citation type="journal article" date="2019" name="Sci. Rep.">
        <title>Orb-weaving spider Araneus ventricosus genome elucidates the spidroin gene catalogue.</title>
        <authorList>
            <person name="Kono N."/>
            <person name="Nakamura H."/>
            <person name="Ohtoshi R."/>
            <person name="Moran D.A.P."/>
            <person name="Shinohara A."/>
            <person name="Yoshida Y."/>
            <person name="Fujiwara M."/>
            <person name="Mori M."/>
            <person name="Tomita M."/>
            <person name="Arakawa K."/>
        </authorList>
    </citation>
    <scope>NUCLEOTIDE SEQUENCE [LARGE SCALE GENOMIC DNA]</scope>
</reference>
<keyword evidence="4" id="KW-1185">Reference proteome</keyword>